<sequence>MKPTPKLPFHFLVKPFIKTKSIFSTVNQYCKQFGNLAQEKGSIGKAYQTCRQVYKTSGPYAVKALLCPRPQPQNGFIILTAKHTHYIAKLFTHSLKKVGIESSIIFDVPQNGYENDKWHIVICPQMFETMPAHYIAFQMEQSVSSRWFTDAYFQKLHRAAHVFDYSLTNIAFLQERQLPFKQLHYLPIGIETSQATQTNQDFEYDVAFYGDPNSERRKLFLKKLSEQFSVKVISEVFGEKSHDLLKKAKIVVNIHDYENALLETARIYECLSLNKLIVSEQGSDQPEHTDLNNIVDFVDIGNIDTMIKQIDYWLNHKEAFSTRLQEISDFRQQPDKFQFYLYRFLLSQDIIDFETFYNLCNDYIKPKGDFWCLSLPESVLRSRDFDQDNHYGIWKFPGLRHNTGWIGCGLSYKFMMRIAEKSGMPHVSICEDDVFFNQEFAQRYAEIKQTLNHAETDWDIYSGLIADLSEETEITASPIQGGNESFYQINRLVSMVFNIYHQRAYSKIYTWNEQNRHTQNTIDRYIEQHGGICGLITSPFLVGHKEEQFSTLWGKQNTIYKDMIARSQALLDKKISELENQT</sequence>
<dbReference type="Proteomes" id="UP001221268">
    <property type="component" value="Chromosome"/>
</dbReference>
<accession>A0ABY7RJ95</accession>
<protein>
    <submittedName>
        <fullName evidence="1">Uncharacterized protein</fullName>
    </submittedName>
</protein>
<keyword evidence="2" id="KW-1185">Reference proteome</keyword>
<gene>
    <name evidence="1" type="ORF">PJU73_09480</name>
</gene>
<dbReference type="RefSeq" id="WP_237090345.1">
    <property type="nucleotide sequence ID" value="NZ_CP116766.1"/>
</dbReference>
<reference evidence="1 2" key="1">
    <citation type="submission" date="2023-01" db="EMBL/GenBank/DDBJ databases">
        <authorList>
            <person name="Yang C."/>
        </authorList>
    </citation>
    <scope>NUCLEOTIDE SEQUENCE [LARGE SCALE GENOMIC DNA]</scope>
    <source>
        <strain evidence="1 2">ZJ106</strain>
    </source>
</reference>
<evidence type="ECO:0000313" key="2">
    <source>
        <dbReference type="Proteomes" id="UP001221268"/>
    </source>
</evidence>
<evidence type="ECO:0000313" key="1">
    <source>
        <dbReference type="EMBL" id="WCL71533.1"/>
    </source>
</evidence>
<proteinExistence type="predicted"/>
<organism evidence="1 2">
    <name type="scientific">Neisseria lisongii</name>
    <dbReference type="NCBI Taxonomy" id="2912188"/>
    <lineage>
        <taxon>Bacteria</taxon>
        <taxon>Pseudomonadati</taxon>
        <taxon>Pseudomonadota</taxon>
        <taxon>Betaproteobacteria</taxon>
        <taxon>Neisseriales</taxon>
        <taxon>Neisseriaceae</taxon>
        <taxon>Neisseria</taxon>
    </lineage>
</organism>
<dbReference type="EMBL" id="CP116766">
    <property type="protein sequence ID" value="WCL71533.1"/>
    <property type="molecule type" value="Genomic_DNA"/>
</dbReference>
<name>A0ABY7RJ95_9NEIS</name>